<keyword evidence="2" id="KW-1185">Reference proteome</keyword>
<comment type="caution">
    <text evidence="1">The sequence shown here is derived from an EMBL/GenBank/DDBJ whole genome shotgun (WGS) entry which is preliminary data.</text>
</comment>
<sequence length="137" mass="14632">MPLGCYSGGQGLESVQLRRKSGQVWLMLRKAESELRESIKTLFNRATEGVRFFAVENMAGQPQLQGCSAELFVLLHLPILEGPDVGPILPITVVDNSCIKTSGAASASVGAGVYIPENNVIVTTAMNDPESNTINKA</sequence>
<evidence type="ECO:0000313" key="1">
    <source>
        <dbReference type="EMBL" id="GFH15224.1"/>
    </source>
</evidence>
<accession>A0A699Z8Q1</accession>
<organism evidence="1 2">
    <name type="scientific">Haematococcus lacustris</name>
    <name type="common">Green alga</name>
    <name type="synonym">Haematococcus pluvialis</name>
    <dbReference type="NCBI Taxonomy" id="44745"/>
    <lineage>
        <taxon>Eukaryota</taxon>
        <taxon>Viridiplantae</taxon>
        <taxon>Chlorophyta</taxon>
        <taxon>core chlorophytes</taxon>
        <taxon>Chlorophyceae</taxon>
        <taxon>CS clade</taxon>
        <taxon>Chlamydomonadales</taxon>
        <taxon>Haematococcaceae</taxon>
        <taxon>Haematococcus</taxon>
    </lineage>
</organism>
<reference evidence="1 2" key="1">
    <citation type="submission" date="2020-02" db="EMBL/GenBank/DDBJ databases">
        <title>Draft genome sequence of Haematococcus lacustris strain NIES-144.</title>
        <authorList>
            <person name="Morimoto D."/>
            <person name="Nakagawa S."/>
            <person name="Yoshida T."/>
            <person name="Sawayama S."/>
        </authorList>
    </citation>
    <scope>NUCLEOTIDE SEQUENCE [LARGE SCALE GENOMIC DNA]</scope>
    <source>
        <strain evidence="1 2">NIES-144</strain>
    </source>
</reference>
<proteinExistence type="predicted"/>
<gene>
    <name evidence="1" type="ORF">HaLaN_11416</name>
</gene>
<dbReference type="EMBL" id="BLLF01000822">
    <property type="protein sequence ID" value="GFH15224.1"/>
    <property type="molecule type" value="Genomic_DNA"/>
</dbReference>
<evidence type="ECO:0000313" key="2">
    <source>
        <dbReference type="Proteomes" id="UP000485058"/>
    </source>
</evidence>
<dbReference type="AlphaFoldDB" id="A0A699Z8Q1"/>
<name>A0A699Z8Q1_HAELA</name>
<dbReference type="Proteomes" id="UP000485058">
    <property type="component" value="Unassembled WGS sequence"/>
</dbReference>
<protein>
    <submittedName>
        <fullName evidence="1">Uncharacterized protein</fullName>
    </submittedName>
</protein>